<dbReference type="Gene3D" id="3.40.1570.10">
    <property type="entry name" value="HemS/ChuS/ChuX like domains"/>
    <property type="match status" value="2"/>
</dbReference>
<dbReference type="Pfam" id="PF05171">
    <property type="entry name" value="HemS"/>
    <property type="match status" value="1"/>
</dbReference>
<evidence type="ECO:0000259" key="1">
    <source>
        <dbReference type="Pfam" id="PF05171"/>
    </source>
</evidence>
<evidence type="ECO:0000313" key="3">
    <source>
        <dbReference type="Proteomes" id="UP000001441"/>
    </source>
</evidence>
<dbReference type="Proteomes" id="UP000001441">
    <property type="component" value="Chromosome"/>
</dbReference>
<dbReference type="eggNOG" id="COG3720">
    <property type="taxonomic scope" value="Bacteria"/>
</dbReference>
<accession>D3RNZ6</accession>
<name>D3RNZ6_ALLVD</name>
<gene>
    <name evidence="2" type="ordered locus">Alvin_0556</name>
</gene>
<dbReference type="KEGG" id="alv:Alvin_0556"/>
<keyword evidence="3" id="KW-1185">Reference proteome</keyword>
<feature type="domain" description="Haemin-degrading HemS/ChuX" evidence="1">
    <location>
        <begin position="210"/>
        <end position="299"/>
    </location>
</feature>
<proteinExistence type="predicted"/>
<organism evidence="2 3">
    <name type="scientific">Allochromatium vinosum (strain ATCC 17899 / DSM 180 / NBRC 103801 / NCIMB 10441 / D)</name>
    <name type="common">Chromatium vinosum</name>
    <dbReference type="NCBI Taxonomy" id="572477"/>
    <lineage>
        <taxon>Bacteria</taxon>
        <taxon>Pseudomonadati</taxon>
        <taxon>Pseudomonadota</taxon>
        <taxon>Gammaproteobacteria</taxon>
        <taxon>Chromatiales</taxon>
        <taxon>Chromatiaceae</taxon>
        <taxon>Allochromatium</taxon>
    </lineage>
</organism>
<evidence type="ECO:0000313" key="2">
    <source>
        <dbReference type="EMBL" id="ADC61506.1"/>
    </source>
</evidence>
<sequence length="323" mass="36455">MSAPILSSTLAFRPRQADAWLDLVPEPSSPLRLTGHWTELLWDLACLDPLWVETRLSGIRLRQRMQLQAIHIDEGIGLARGESFRLHVLLNTWHALVQRPESVERRFQDLAIEARDRSELLSLSVDAQTHPFALQTLIRAYRIEEGRVMPLSRPDVRQSGLSAHMHTLARWREQGRQDVEIADLAECCGWLNLTPARLRAQGRARLAAAELIPCFLETVADQSLMTRVTMGTAGAVQRFDGCLHTYRQCADGWIELSGEGVRLRLDPESIDSAWVVERLGSDGRRHQLRLYDESGRALLLMEDLVPAGGAPSPIWRLLVNALF</sequence>
<dbReference type="STRING" id="572477.Alvin_0556"/>
<dbReference type="InterPro" id="IPR007845">
    <property type="entry name" value="HemS/ChuX_dom"/>
</dbReference>
<dbReference type="AlphaFoldDB" id="D3RNZ6"/>
<dbReference type="GO" id="GO:0006826">
    <property type="term" value="P:iron ion transport"/>
    <property type="evidence" value="ECO:0007669"/>
    <property type="project" value="InterPro"/>
</dbReference>
<dbReference type="InterPro" id="IPR053733">
    <property type="entry name" value="Heme_Transport_Util_sf"/>
</dbReference>
<dbReference type="HOGENOM" id="CLU_847136_0_0_6"/>
<dbReference type="RefSeq" id="WP_012969782.1">
    <property type="nucleotide sequence ID" value="NC_013851.1"/>
</dbReference>
<protein>
    <recommendedName>
        <fullName evidence="1">Haemin-degrading HemS/ChuX domain-containing protein</fullName>
    </recommendedName>
</protein>
<dbReference type="SUPFAM" id="SSF144064">
    <property type="entry name" value="Heme iron utilization protein-like"/>
    <property type="match status" value="1"/>
</dbReference>
<dbReference type="EMBL" id="CP001896">
    <property type="protein sequence ID" value="ADC61506.1"/>
    <property type="molecule type" value="Genomic_DNA"/>
</dbReference>
<reference evidence="2 3" key="1">
    <citation type="journal article" date="2011" name="Stand. Genomic Sci.">
        <title>Complete genome sequence of Allochromatium vinosum DSM 180(T).</title>
        <authorList>
            <person name="Weissgerber T."/>
            <person name="Zigann R."/>
            <person name="Bruce D."/>
            <person name="Chang Y.J."/>
            <person name="Detter J.C."/>
            <person name="Han C."/>
            <person name="Hauser L."/>
            <person name="Jeffries C.D."/>
            <person name="Land M."/>
            <person name="Munk A.C."/>
            <person name="Tapia R."/>
            <person name="Dahl C."/>
        </authorList>
    </citation>
    <scope>NUCLEOTIDE SEQUENCE [LARGE SCALE GENOMIC DNA]</scope>
    <source>
        <strain evidence="3">ATCC 17899 / DSM 180 / NBRC 103801 / NCIMB 10441 / D</strain>
    </source>
</reference>